<dbReference type="GO" id="GO:0098505">
    <property type="term" value="F:G-rich strand telomeric DNA binding"/>
    <property type="evidence" value="ECO:0007669"/>
    <property type="project" value="TreeGrafter"/>
</dbReference>
<keyword evidence="4" id="KW-0158">Chromosome</keyword>
<evidence type="ECO:0000313" key="9">
    <source>
        <dbReference type="EMBL" id="KAJ3222493.1"/>
    </source>
</evidence>
<name>A0AAD5U343_9FUNG</name>
<dbReference type="Proteomes" id="UP001211065">
    <property type="component" value="Unassembled WGS sequence"/>
</dbReference>
<evidence type="ECO:0000256" key="7">
    <source>
        <dbReference type="ARBA" id="ARBA00023242"/>
    </source>
</evidence>
<proteinExistence type="inferred from homology"/>
<dbReference type="InterPro" id="IPR012340">
    <property type="entry name" value="NA-bd_OB-fold"/>
</dbReference>
<evidence type="ECO:0000313" key="10">
    <source>
        <dbReference type="Proteomes" id="UP001211065"/>
    </source>
</evidence>
<dbReference type="GO" id="GO:0032210">
    <property type="term" value="P:regulation of telomere maintenance via telomerase"/>
    <property type="evidence" value="ECO:0007669"/>
    <property type="project" value="TreeGrafter"/>
</dbReference>
<evidence type="ECO:0000256" key="1">
    <source>
        <dbReference type="ARBA" id="ARBA00004123"/>
    </source>
</evidence>
<comment type="similarity">
    <text evidence="3">Belongs to the telombin family.</text>
</comment>
<evidence type="ECO:0000256" key="3">
    <source>
        <dbReference type="ARBA" id="ARBA00008442"/>
    </source>
</evidence>
<keyword evidence="10" id="KW-1185">Reference proteome</keyword>
<dbReference type="PANTHER" id="PTHR14513">
    <property type="entry name" value="PROTECTION OF TELOMERES 1"/>
    <property type="match status" value="1"/>
</dbReference>
<sequence>MTTDENSIALEYYNLCKAQNNFNCLFDLQSVKTKFDVQILAVAIEKKRPQKTKGTDYSASYLILDPTIADPLTLNVFKPNLKAFPTLNAKGNLISCKINIKEFGGKAQFTTSKPSQLAVLEKNSSLSITDKALSPLVDFLLKWIDSNFLQSDTPIEGRLSQKLSRRLISLHEINYTDNGCFVDMNCLVMRIGTFDGKKAEILVTNFTENENVMFNSSSDEKMSIAVELRKLNQIVFQKSDAFALKNCKNLFFLINLWGTEGEKYQNFLTEKKYYNFRNINLRVEENESCEGHLFPDQKYPNKHFVIEIYKGDEEYEDLERYD</sequence>
<keyword evidence="5" id="KW-0779">Telomere</keyword>
<evidence type="ECO:0000259" key="8">
    <source>
        <dbReference type="Pfam" id="PF16686"/>
    </source>
</evidence>
<keyword evidence="6" id="KW-0238">DNA-binding</keyword>
<evidence type="ECO:0000256" key="2">
    <source>
        <dbReference type="ARBA" id="ARBA00004574"/>
    </source>
</evidence>
<feature type="domain" description="Protection of telomeres protein 1 ssDNA-binding" evidence="8">
    <location>
        <begin position="173"/>
        <end position="319"/>
    </location>
</feature>
<reference evidence="9" key="1">
    <citation type="submission" date="2020-05" db="EMBL/GenBank/DDBJ databases">
        <title>Phylogenomic resolution of chytrid fungi.</title>
        <authorList>
            <person name="Stajich J.E."/>
            <person name="Amses K."/>
            <person name="Simmons R."/>
            <person name="Seto K."/>
            <person name="Myers J."/>
            <person name="Bonds A."/>
            <person name="Quandt C.A."/>
            <person name="Barry K."/>
            <person name="Liu P."/>
            <person name="Grigoriev I."/>
            <person name="Longcore J.E."/>
            <person name="James T.Y."/>
        </authorList>
    </citation>
    <scope>NUCLEOTIDE SEQUENCE</scope>
    <source>
        <strain evidence="9">JEL0476</strain>
    </source>
</reference>
<dbReference type="GO" id="GO:0010521">
    <property type="term" value="F:telomerase inhibitor activity"/>
    <property type="evidence" value="ECO:0007669"/>
    <property type="project" value="TreeGrafter"/>
</dbReference>
<dbReference type="InterPro" id="IPR028389">
    <property type="entry name" value="POT1"/>
</dbReference>
<comment type="caution">
    <text evidence="9">The sequence shown here is derived from an EMBL/GenBank/DDBJ whole genome shotgun (WGS) entry which is preliminary data.</text>
</comment>
<keyword evidence="7" id="KW-0539">Nucleus</keyword>
<comment type="subcellular location">
    <subcellularLocation>
        <location evidence="2">Chromosome</location>
        <location evidence="2">Telomere</location>
    </subcellularLocation>
    <subcellularLocation>
        <location evidence="1">Nucleus</location>
    </subcellularLocation>
</comment>
<dbReference type="GO" id="GO:0016233">
    <property type="term" value="P:telomere capping"/>
    <property type="evidence" value="ECO:0007669"/>
    <property type="project" value="TreeGrafter"/>
</dbReference>
<evidence type="ECO:0000256" key="6">
    <source>
        <dbReference type="ARBA" id="ARBA00023125"/>
    </source>
</evidence>
<dbReference type="Gene3D" id="2.40.50.140">
    <property type="entry name" value="Nucleic acid-binding proteins"/>
    <property type="match status" value="2"/>
</dbReference>
<organism evidence="9 10">
    <name type="scientific">Clydaea vesicula</name>
    <dbReference type="NCBI Taxonomy" id="447962"/>
    <lineage>
        <taxon>Eukaryota</taxon>
        <taxon>Fungi</taxon>
        <taxon>Fungi incertae sedis</taxon>
        <taxon>Chytridiomycota</taxon>
        <taxon>Chytridiomycota incertae sedis</taxon>
        <taxon>Chytridiomycetes</taxon>
        <taxon>Lobulomycetales</taxon>
        <taxon>Lobulomycetaceae</taxon>
        <taxon>Clydaea</taxon>
    </lineage>
</organism>
<evidence type="ECO:0000256" key="5">
    <source>
        <dbReference type="ARBA" id="ARBA00022895"/>
    </source>
</evidence>
<dbReference type="AlphaFoldDB" id="A0AAD5U343"/>
<dbReference type="InterPro" id="IPR032042">
    <property type="entry name" value="POT1PC"/>
</dbReference>
<accession>A0AAD5U343</accession>
<dbReference type="EMBL" id="JADGJW010000173">
    <property type="protein sequence ID" value="KAJ3222493.1"/>
    <property type="molecule type" value="Genomic_DNA"/>
</dbReference>
<protein>
    <recommendedName>
        <fullName evidence="8">Protection of telomeres protein 1 ssDNA-binding domain-containing protein</fullName>
    </recommendedName>
</protein>
<dbReference type="Pfam" id="PF16686">
    <property type="entry name" value="POT1PC"/>
    <property type="match status" value="1"/>
</dbReference>
<dbReference type="GO" id="GO:0000783">
    <property type="term" value="C:nuclear telomere cap complex"/>
    <property type="evidence" value="ECO:0007669"/>
    <property type="project" value="TreeGrafter"/>
</dbReference>
<dbReference type="SUPFAM" id="SSF50249">
    <property type="entry name" value="Nucleic acid-binding proteins"/>
    <property type="match status" value="1"/>
</dbReference>
<dbReference type="PANTHER" id="PTHR14513:SF0">
    <property type="entry name" value="PROTECTION OF TELOMERES PROTEIN 1"/>
    <property type="match status" value="1"/>
</dbReference>
<gene>
    <name evidence="9" type="ORF">HK099_002247</name>
</gene>
<evidence type="ECO:0000256" key="4">
    <source>
        <dbReference type="ARBA" id="ARBA00022454"/>
    </source>
</evidence>